<dbReference type="NCBIfam" id="TIGR03504">
    <property type="entry name" value="FimV_Cterm"/>
    <property type="match status" value="1"/>
</dbReference>
<feature type="transmembrane region" description="Helical" evidence="3">
    <location>
        <begin position="460"/>
        <end position="484"/>
    </location>
</feature>
<dbReference type="InterPro" id="IPR038440">
    <property type="entry name" value="FimV_C_sf"/>
</dbReference>
<dbReference type="PROSITE" id="PS51782">
    <property type="entry name" value="LYSM"/>
    <property type="match status" value="1"/>
</dbReference>
<dbReference type="InterPro" id="IPR018392">
    <property type="entry name" value="LysM"/>
</dbReference>
<dbReference type="Gene3D" id="3.10.350.10">
    <property type="entry name" value="LysM domain"/>
    <property type="match status" value="1"/>
</dbReference>
<dbReference type="CDD" id="cd00118">
    <property type="entry name" value="LysM"/>
    <property type="match status" value="1"/>
</dbReference>
<dbReference type="NCBIfam" id="TIGR03505">
    <property type="entry name" value="FimV_core"/>
    <property type="match status" value="1"/>
</dbReference>
<reference evidence="5" key="2">
    <citation type="journal article" date="2014" name="ISME J.">
        <title>Microbial stratification in low pH oxic and suboxic macroscopic growths along an acid mine drainage.</title>
        <authorList>
            <person name="Mendez-Garcia C."/>
            <person name="Mesa V."/>
            <person name="Sprenger R.R."/>
            <person name="Richter M."/>
            <person name="Diez M.S."/>
            <person name="Solano J."/>
            <person name="Bargiela R."/>
            <person name="Golyshina O.V."/>
            <person name="Manteca A."/>
            <person name="Ramos J.L."/>
            <person name="Gallego J.R."/>
            <person name="Llorente I."/>
            <person name="Martins Dos Santos V.A."/>
            <person name="Jensen O.N."/>
            <person name="Pelaez A.I."/>
            <person name="Sanchez J."/>
            <person name="Ferrer M."/>
        </authorList>
    </citation>
    <scope>NUCLEOTIDE SEQUENCE</scope>
</reference>
<feature type="region of interest" description="Disordered" evidence="2">
    <location>
        <begin position="273"/>
        <end position="293"/>
    </location>
</feature>
<keyword evidence="3" id="KW-1133">Transmembrane helix</keyword>
<evidence type="ECO:0000256" key="1">
    <source>
        <dbReference type="SAM" id="Coils"/>
    </source>
</evidence>
<name>T0Y2D8_9ZZZZ</name>
<dbReference type="Pfam" id="PF25800">
    <property type="entry name" value="FimV_N"/>
    <property type="match status" value="1"/>
</dbReference>
<feature type="coiled-coil region" evidence="1">
    <location>
        <begin position="334"/>
        <end position="382"/>
    </location>
</feature>
<reference evidence="5" key="1">
    <citation type="submission" date="2013-08" db="EMBL/GenBank/DDBJ databases">
        <authorList>
            <person name="Mendez C."/>
            <person name="Richter M."/>
            <person name="Ferrer M."/>
            <person name="Sanchez J."/>
        </authorList>
    </citation>
    <scope>NUCLEOTIDE SEQUENCE</scope>
</reference>
<evidence type="ECO:0000256" key="3">
    <source>
        <dbReference type="SAM" id="Phobius"/>
    </source>
</evidence>
<sequence length="710" mass="73676">MKRVASLAVAVALALGTQQALALGLGQIQVKSALGQPLLAEIPLRFDNAKEAKSLHLAIASPADYRRAGISTNQMAIPLQFAVITTPDGGKAIRVTTADPVRDPYIDFLLDAGWANGKLIREYTVLLDPPGFASSAPVALPAPRTARLHTPPVPQPATPATPATTSSTSVPSSAMANSAGNGSYTVHSGDTLYAIAQRNLPTGVNIDQMLRALQQENPQAFIHDNINELKRGAILRIPSAATASAIPPAAARAAVRRQIEDWRGRAPQPLLNASSAAATQAPTQQAPAPSGGRLELVPPARGGGAVTRAGVKGGTGDAAVAGLKRHLARAEESLASEKMSSADLKARVEQLQQLTTNNAKLLALKNNEIAQLQAKLAQVESSATARMAAVATPASPVSAMTRAGAPAVTRSSAPAHAGSVAIAMPATPASVAAAPPTTVAKPALKPVVKPRPLPEVETPFYMRPMVLGGAAIVILLGLLGFTLGRKRKPAPAPRASLADAFAADAPMFADAEASASADAGHADADEAQLQTELQQHPHDLGLYLELASLQYARSDTDAFVATAEAMHAQIDDPGAAEWQAVVTMGAELRPQHALFASAAAATETHTDSFDAAFDLAESAPELAEPGMAAAQPPLHQLDAHVEQGFEDPYAPMTGTSSGFDSDPIDTKLDLARAYLDMGDREGARSMLEEVLAEGSQLQKDEAQRLLDSAH</sequence>
<feature type="compositionally biased region" description="Low complexity" evidence="2">
    <location>
        <begin position="273"/>
        <end position="290"/>
    </location>
</feature>
<protein>
    <submittedName>
        <fullName evidence="5">Secreted protein containing Motility protein FimV</fullName>
    </submittedName>
</protein>
<evidence type="ECO:0000313" key="5">
    <source>
        <dbReference type="EMBL" id="EQD26182.1"/>
    </source>
</evidence>
<dbReference type="InterPro" id="IPR057840">
    <property type="entry name" value="FimV_N"/>
</dbReference>
<feature type="compositionally biased region" description="Low complexity" evidence="2">
    <location>
        <begin position="160"/>
        <end position="181"/>
    </location>
</feature>
<feature type="region of interest" description="Disordered" evidence="2">
    <location>
        <begin position="145"/>
        <end position="181"/>
    </location>
</feature>
<proteinExistence type="predicted"/>
<organism evidence="5">
    <name type="scientific">mine drainage metagenome</name>
    <dbReference type="NCBI Taxonomy" id="410659"/>
    <lineage>
        <taxon>unclassified sequences</taxon>
        <taxon>metagenomes</taxon>
        <taxon>ecological metagenomes</taxon>
    </lineage>
</organism>
<keyword evidence="3" id="KW-0472">Membrane</keyword>
<gene>
    <name evidence="5" type="ORF">B1A_21968</name>
</gene>
<dbReference type="EMBL" id="AUZX01016241">
    <property type="protein sequence ID" value="EQD26182.1"/>
    <property type="molecule type" value="Genomic_DNA"/>
</dbReference>
<dbReference type="Gene3D" id="1.20.58.2200">
    <property type="match status" value="1"/>
</dbReference>
<dbReference type="InterPro" id="IPR020012">
    <property type="entry name" value="LysM_FimV"/>
</dbReference>
<evidence type="ECO:0000256" key="2">
    <source>
        <dbReference type="SAM" id="MobiDB-lite"/>
    </source>
</evidence>
<accession>T0Y2D8</accession>
<dbReference type="InterPro" id="IPR036779">
    <property type="entry name" value="LysM_dom_sf"/>
</dbReference>
<keyword evidence="1" id="KW-0175">Coiled coil</keyword>
<dbReference type="Pfam" id="PF01476">
    <property type="entry name" value="LysM"/>
    <property type="match status" value="1"/>
</dbReference>
<dbReference type="AlphaFoldDB" id="T0Y2D8"/>
<feature type="domain" description="LysM" evidence="4">
    <location>
        <begin position="182"/>
        <end position="237"/>
    </location>
</feature>
<dbReference type="InterPro" id="IPR020011">
    <property type="entry name" value="FimV_C"/>
</dbReference>
<comment type="caution">
    <text evidence="5">The sequence shown here is derived from an EMBL/GenBank/DDBJ whole genome shotgun (WGS) entry which is preliminary data.</text>
</comment>
<keyword evidence="3" id="KW-0812">Transmembrane</keyword>
<evidence type="ECO:0000259" key="4">
    <source>
        <dbReference type="PROSITE" id="PS51782"/>
    </source>
</evidence>